<dbReference type="PANTHER" id="PTHR19446">
    <property type="entry name" value="REVERSE TRANSCRIPTASES"/>
    <property type="match status" value="1"/>
</dbReference>
<evidence type="ECO:0000313" key="2">
    <source>
        <dbReference type="Proteomes" id="UP001148838"/>
    </source>
</evidence>
<dbReference type="Proteomes" id="UP001148838">
    <property type="component" value="Unassembled WGS sequence"/>
</dbReference>
<keyword evidence="2" id="KW-1185">Reference proteome</keyword>
<reference evidence="1 2" key="1">
    <citation type="journal article" date="2022" name="Allergy">
        <title>Genome assembly and annotation of Periplaneta americana reveal a comprehensive cockroach allergen profile.</title>
        <authorList>
            <person name="Wang L."/>
            <person name="Xiong Q."/>
            <person name="Saelim N."/>
            <person name="Wang L."/>
            <person name="Nong W."/>
            <person name="Wan A.T."/>
            <person name="Shi M."/>
            <person name="Liu X."/>
            <person name="Cao Q."/>
            <person name="Hui J.H.L."/>
            <person name="Sookrung N."/>
            <person name="Leung T.F."/>
            <person name="Tungtrongchitr A."/>
            <person name="Tsui S.K.W."/>
        </authorList>
    </citation>
    <scope>NUCLEOTIDE SEQUENCE [LARGE SCALE GENOMIC DNA]</scope>
    <source>
        <strain evidence="1">PWHHKU_190912</strain>
    </source>
</reference>
<evidence type="ECO:0008006" key="3">
    <source>
        <dbReference type="Google" id="ProtNLM"/>
    </source>
</evidence>
<name>A0ABQ8SU04_PERAM</name>
<organism evidence="1 2">
    <name type="scientific">Periplaneta americana</name>
    <name type="common">American cockroach</name>
    <name type="synonym">Blatta americana</name>
    <dbReference type="NCBI Taxonomy" id="6978"/>
    <lineage>
        <taxon>Eukaryota</taxon>
        <taxon>Metazoa</taxon>
        <taxon>Ecdysozoa</taxon>
        <taxon>Arthropoda</taxon>
        <taxon>Hexapoda</taxon>
        <taxon>Insecta</taxon>
        <taxon>Pterygota</taxon>
        <taxon>Neoptera</taxon>
        <taxon>Polyneoptera</taxon>
        <taxon>Dictyoptera</taxon>
        <taxon>Blattodea</taxon>
        <taxon>Blattoidea</taxon>
        <taxon>Blattidae</taxon>
        <taxon>Blattinae</taxon>
        <taxon>Periplaneta</taxon>
    </lineage>
</organism>
<proteinExistence type="predicted"/>
<evidence type="ECO:0000313" key="1">
    <source>
        <dbReference type="EMBL" id="KAJ4437221.1"/>
    </source>
</evidence>
<dbReference type="EMBL" id="JAJSOF020000021">
    <property type="protein sequence ID" value="KAJ4437221.1"/>
    <property type="molecule type" value="Genomic_DNA"/>
</dbReference>
<sequence length="243" mass="27817">MLGEEKEILPLCNEIYEKGEWPEDFSETLLLSIPKKNNAKKCNKFRTINLISQTAKILLRILNRRLYSKMEGQLEEELFGFRKGKVLNLAHLKAVRSVTAAGTLQRPAELALGIPRAHGGQICGVWRSSTRLRREISIARPLFVHVFQRLAKRVRTNGVVQPKHNKGERTRRPVRNEKEGADVLSAIVNPHDSTRRTARDSRLHHSTVFGILKDNKFHLYHIHLHQELGDITFRLVLISATGF</sequence>
<comment type="caution">
    <text evidence="1">The sequence shown here is derived from an EMBL/GenBank/DDBJ whole genome shotgun (WGS) entry which is preliminary data.</text>
</comment>
<gene>
    <name evidence="1" type="ORF">ANN_17356</name>
</gene>
<accession>A0ABQ8SU04</accession>
<protein>
    <recommendedName>
        <fullName evidence="3">Reverse transcriptase domain-containing protein</fullName>
    </recommendedName>
</protein>